<dbReference type="Pfam" id="PF13473">
    <property type="entry name" value="Cupredoxin_1"/>
    <property type="match status" value="1"/>
</dbReference>
<dbReference type="Gene3D" id="2.60.40.420">
    <property type="entry name" value="Cupredoxins - blue copper proteins"/>
    <property type="match status" value="1"/>
</dbReference>
<proteinExistence type="predicted"/>
<evidence type="ECO:0000313" key="4">
    <source>
        <dbReference type="Proteomes" id="UP000202259"/>
    </source>
</evidence>
<protein>
    <submittedName>
        <fullName evidence="3">Cupredoxin domain-containing protein</fullName>
    </submittedName>
</protein>
<evidence type="ECO:0000259" key="2">
    <source>
        <dbReference type="Pfam" id="PF13473"/>
    </source>
</evidence>
<accession>A0A222GBW0</accession>
<feature type="domain" description="EfeO-type cupredoxin-like" evidence="2">
    <location>
        <begin position="12"/>
        <end position="121"/>
    </location>
</feature>
<dbReference type="OrthoDB" id="9800141at2"/>
<keyword evidence="1" id="KW-0812">Transmembrane</keyword>
<organism evidence="3 4">
    <name type="scientific">Cognaticolwellia beringensis</name>
    <dbReference type="NCBI Taxonomy" id="1967665"/>
    <lineage>
        <taxon>Bacteria</taxon>
        <taxon>Pseudomonadati</taxon>
        <taxon>Pseudomonadota</taxon>
        <taxon>Gammaproteobacteria</taxon>
        <taxon>Alteromonadales</taxon>
        <taxon>Colwelliaceae</taxon>
        <taxon>Cognaticolwellia</taxon>
    </lineage>
</organism>
<dbReference type="InterPro" id="IPR028096">
    <property type="entry name" value="EfeO_Cupredoxin"/>
</dbReference>
<keyword evidence="1" id="KW-1133">Transmembrane helix</keyword>
<name>A0A222GBW0_9GAMM</name>
<dbReference type="Proteomes" id="UP000202259">
    <property type="component" value="Chromosome"/>
</dbReference>
<dbReference type="KEGG" id="cber:B5D82_16790"/>
<dbReference type="SUPFAM" id="SSF49503">
    <property type="entry name" value="Cupredoxins"/>
    <property type="match status" value="1"/>
</dbReference>
<reference evidence="3 4" key="1">
    <citation type="submission" date="2017-08" db="EMBL/GenBank/DDBJ databases">
        <title>Complete genome of Colwellia sp. NB097-1, a psychrophile bacterium ioslated from Bering Sea.</title>
        <authorList>
            <person name="Chen X."/>
        </authorList>
    </citation>
    <scope>NUCLEOTIDE SEQUENCE [LARGE SCALE GENOMIC DNA]</scope>
    <source>
        <strain evidence="3 4">NB097-1</strain>
    </source>
</reference>
<sequence>MLIINLIGLGLIVLIIWWFWVYKPQSTQVSDEQGDNSEITVVVKDGVYQPARISLPENKAFKIKFIRKDASPCAASVLFPDLEISADLPINAEFTLQLPALKKGEYAFHCQMKMYSGTVVVK</sequence>
<dbReference type="AlphaFoldDB" id="A0A222GBW0"/>
<feature type="transmembrane region" description="Helical" evidence="1">
    <location>
        <begin position="6"/>
        <end position="22"/>
    </location>
</feature>
<keyword evidence="1" id="KW-0472">Membrane</keyword>
<evidence type="ECO:0000256" key="1">
    <source>
        <dbReference type="SAM" id="Phobius"/>
    </source>
</evidence>
<gene>
    <name evidence="3" type="ORF">B5D82_16790</name>
</gene>
<keyword evidence="4" id="KW-1185">Reference proteome</keyword>
<dbReference type="RefSeq" id="WP_081153151.1">
    <property type="nucleotide sequence ID" value="NZ_CP020465.1"/>
</dbReference>
<dbReference type="InterPro" id="IPR008972">
    <property type="entry name" value="Cupredoxin"/>
</dbReference>
<dbReference type="EMBL" id="CP020465">
    <property type="protein sequence ID" value="ASP49281.1"/>
    <property type="molecule type" value="Genomic_DNA"/>
</dbReference>
<evidence type="ECO:0000313" key="3">
    <source>
        <dbReference type="EMBL" id="ASP49281.1"/>
    </source>
</evidence>